<comment type="caution">
    <text evidence="1">The sequence shown here is derived from an EMBL/GenBank/DDBJ whole genome shotgun (WGS) entry which is preliminary data.</text>
</comment>
<gene>
    <name evidence="1" type="ORF">M9H77_27377</name>
</gene>
<evidence type="ECO:0000313" key="1">
    <source>
        <dbReference type="EMBL" id="KAI5658584.1"/>
    </source>
</evidence>
<evidence type="ECO:0000313" key="2">
    <source>
        <dbReference type="Proteomes" id="UP001060085"/>
    </source>
</evidence>
<protein>
    <submittedName>
        <fullName evidence="1">Uncharacterized protein</fullName>
    </submittedName>
</protein>
<accession>A0ACC0ACQ5</accession>
<dbReference type="EMBL" id="CM044706">
    <property type="protein sequence ID" value="KAI5658584.1"/>
    <property type="molecule type" value="Genomic_DNA"/>
</dbReference>
<sequence>MDPIERERNTVEGVARAIEQWCSKPLKFYAWSFWIRWYTILMGGYTRRARLWAGPAGLYRHHLSLREIIPKRDPVPVVDLSDGESVKGPAVQGVEFGALMGEDTSKPKSDSEMVVEPEEWHWLTLRRIEDAGQLICGAEE</sequence>
<keyword evidence="2" id="KW-1185">Reference proteome</keyword>
<name>A0ACC0ACQ5_CATRO</name>
<dbReference type="Proteomes" id="UP001060085">
    <property type="component" value="Linkage Group LG06"/>
</dbReference>
<reference evidence="2" key="1">
    <citation type="journal article" date="2023" name="Nat. Plants">
        <title>Single-cell RNA sequencing provides a high-resolution roadmap for understanding the multicellular compartmentation of specialized metabolism.</title>
        <authorList>
            <person name="Sun S."/>
            <person name="Shen X."/>
            <person name="Li Y."/>
            <person name="Li Y."/>
            <person name="Wang S."/>
            <person name="Li R."/>
            <person name="Zhang H."/>
            <person name="Shen G."/>
            <person name="Guo B."/>
            <person name="Wei J."/>
            <person name="Xu J."/>
            <person name="St-Pierre B."/>
            <person name="Chen S."/>
            <person name="Sun C."/>
        </authorList>
    </citation>
    <scope>NUCLEOTIDE SEQUENCE [LARGE SCALE GENOMIC DNA]</scope>
</reference>
<organism evidence="1 2">
    <name type="scientific">Catharanthus roseus</name>
    <name type="common">Madagascar periwinkle</name>
    <name type="synonym">Vinca rosea</name>
    <dbReference type="NCBI Taxonomy" id="4058"/>
    <lineage>
        <taxon>Eukaryota</taxon>
        <taxon>Viridiplantae</taxon>
        <taxon>Streptophyta</taxon>
        <taxon>Embryophyta</taxon>
        <taxon>Tracheophyta</taxon>
        <taxon>Spermatophyta</taxon>
        <taxon>Magnoliopsida</taxon>
        <taxon>eudicotyledons</taxon>
        <taxon>Gunneridae</taxon>
        <taxon>Pentapetalae</taxon>
        <taxon>asterids</taxon>
        <taxon>lamiids</taxon>
        <taxon>Gentianales</taxon>
        <taxon>Apocynaceae</taxon>
        <taxon>Rauvolfioideae</taxon>
        <taxon>Vinceae</taxon>
        <taxon>Catharanthinae</taxon>
        <taxon>Catharanthus</taxon>
    </lineage>
</organism>
<proteinExistence type="predicted"/>